<sequence length="261" mass="28953">MHVARNSNPETHNTPTASEVAAIVIDQNTAQLRALGGGFTRIFETHESYDPLQYSLLFPYSERGWSFDLPYVGNPVDSHGNALAMSLRDSTVSINGPSANTSAYALSREKQLQYRLESIQGIADALRNESVEVQQMVADGIQENASRLTSRRNNTVNGDSGEIGRKIILSPKLTSGRRYIYQHFWNAIVIVRETAAPNLFITMTYNPNWADITENLRPGEKAAARPDIVAHVYTQKLRSLNKDLDQGLLGILAAGVYVIEY</sequence>
<reference evidence="2 3" key="1">
    <citation type="submission" date="2018-01" db="EMBL/GenBank/DDBJ databases">
        <title>Draft genome of the strawberry crown rot pathogen Phytophthora cactorum.</title>
        <authorList>
            <person name="Armitage A.D."/>
            <person name="Lysoe E."/>
            <person name="Nellist C.F."/>
            <person name="Harrison R.J."/>
            <person name="Brurberg M.B."/>
        </authorList>
    </citation>
    <scope>NUCLEOTIDE SEQUENCE [LARGE SCALE GENOMIC DNA]</scope>
    <source>
        <strain evidence="2 3">10300</strain>
    </source>
</reference>
<keyword evidence="3" id="KW-1185">Reference proteome</keyword>
<protein>
    <recommendedName>
        <fullName evidence="1">Helitron helicase-like domain-containing protein</fullName>
    </recommendedName>
</protein>
<feature type="domain" description="Helitron helicase-like" evidence="1">
    <location>
        <begin position="102"/>
        <end position="261"/>
    </location>
</feature>
<dbReference type="VEuPathDB" id="FungiDB:PC110_g19700"/>
<proteinExistence type="predicted"/>
<dbReference type="InterPro" id="IPR025476">
    <property type="entry name" value="Helitron_helicase-like"/>
</dbReference>
<dbReference type="Proteomes" id="UP000251314">
    <property type="component" value="Unassembled WGS sequence"/>
</dbReference>
<organism evidence="2 3">
    <name type="scientific">Phytophthora cactorum</name>
    <dbReference type="NCBI Taxonomy" id="29920"/>
    <lineage>
        <taxon>Eukaryota</taxon>
        <taxon>Sar</taxon>
        <taxon>Stramenopiles</taxon>
        <taxon>Oomycota</taxon>
        <taxon>Peronosporomycetes</taxon>
        <taxon>Peronosporales</taxon>
        <taxon>Peronosporaceae</taxon>
        <taxon>Phytophthora</taxon>
    </lineage>
</organism>
<evidence type="ECO:0000313" key="2">
    <source>
        <dbReference type="EMBL" id="RAW23870.1"/>
    </source>
</evidence>
<dbReference type="EMBL" id="MJFZ01000975">
    <property type="protein sequence ID" value="RAW23870.1"/>
    <property type="molecule type" value="Genomic_DNA"/>
</dbReference>
<accession>A0A329RHH0</accession>
<comment type="caution">
    <text evidence="2">The sequence shown here is derived from an EMBL/GenBank/DDBJ whole genome shotgun (WGS) entry which is preliminary data.</text>
</comment>
<name>A0A329RHH0_9STRA</name>
<dbReference type="PANTHER" id="PTHR45786">
    <property type="entry name" value="DNA BINDING PROTEIN-LIKE"/>
    <property type="match status" value="1"/>
</dbReference>
<dbReference type="STRING" id="29920.A0A329RHH0"/>
<evidence type="ECO:0000259" key="1">
    <source>
        <dbReference type="Pfam" id="PF14214"/>
    </source>
</evidence>
<dbReference type="Pfam" id="PF14214">
    <property type="entry name" value="Helitron_like_N"/>
    <property type="match status" value="1"/>
</dbReference>
<dbReference type="OrthoDB" id="116564at2759"/>
<dbReference type="PANTHER" id="PTHR45786:SF74">
    <property type="entry name" value="ATP-DEPENDENT DNA HELICASE"/>
    <property type="match status" value="1"/>
</dbReference>
<dbReference type="AlphaFoldDB" id="A0A329RHH0"/>
<gene>
    <name evidence="2" type="ORF">PC110_g19700</name>
</gene>
<evidence type="ECO:0000313" key="3">
    <source>
        <dbReference type="Proteomes" id="UP000251314"/>
    </source>
</evidence>